<gene>
    <name evidence="3" type="ORF">RFM68_17530</name>
</gene>
<dbReference type="Pfam" id="PF02661">
    <property type="entry name" value="Fic"/>
    <property type="match status" value="1"/>
</dbReference>
<dbReference type="InterPro" id="IPR003812">
    <property type="entry name" value="Fido"/>
</dbReference>
<dbReference type="Proteomes" id="UP001276840">
    <property type="component" value="Unassembled WGS sequence"/>
</dbReference>
<organism evidence="3 4">
    <name type="scientific">Mesorhizobium montanum</name>
    <dbReference type="NCBI Taxonomy" id="3072323"/>
    <lineage>
        <taxon>Bacteria</taxon>
        <taxon>Pseudomonadati</taxon>
        <taxon>Pseudomonadota</taxon>
        <taxon>Alphaproteobacteria</taxon>
        <taxon>Hyphomicrobiales</taxon>
        <taxon>Phyllobacteriaceae</taxon>
        <taxon>Mesorhizobium</taxon>
    </lineage>
</organism>
<name>A0ABU4ZLR0_9HYPH</name>
<evidence type="ECO:0000259" key="2">
    <source>
        <dbReference type="PROSITE" id="PS51459"/>
    </source>
</evidence>
<comment type="caution">
    <text evidence="3">The sequence shown here is derived from an EMBL/GenBank/DDBJ whole genome shotgun (WGS) entry which is preliminary data.</text>
</comment>
<dbReference type="InterPro" id="IPR036597">
    <property type="entry name" value="Fido-like_dom_sf"/>
</dbReference>
<keyword evidence="1" id="KW-0472">Membrane</keyword>
<evidence type="ECO:0000313" key="3">
    <source>
        <dbReference type="EMBL" id="MDX8526304.1"/>
    </source>
</evidence>
<sequence>MLTKRTYVQTHPWIKFELDTRNYTHEMWMMLGEAASKANHIGGVPLAPEAAKKLYDVFLAKGALATTAIEGNTLTEDQVVRQVQGTLKLPPSQQYLQQEVQNIIDACNTLVADLQKSGPVPITTEFCCHLNAMVLKDLKLDDDAGKAGEIRRHSVVVGSVYRGAPPEDCKFLLDETCRNIEEMPYGKENNEYLAILAALFAHIYMALIHPFGDGNGRTARLLEFYILLSAGFPMPTGQLLSNHYNKTRTVYYRELDKISKSGGETKSFVRYALEGFIDGLKEQIGHIRKEQFAVAWVNYVHDQFQGRKTAADQRKRELVLSLGRINRSARINEIMDLTPTLAREYSGKTDKTLTRDLNALIQMGLVERKPGRRVKASTGKLRAFLPWKNKRPLESTESET</sequence>
<keyword evidence="1" id="KW-1133">Transmembrane helix</keyword>
<dbReference type="SUPFAM" id="SSF140931">
    <property type="entry name" value="Fic-like"/>
    <property type="match status" value="1"/>
</dbReference>
<feature type="domain" description="Fido" evidence="2">
    <location>
        <begin position="122"/>
        <end position="274"/>
    </location>
</feature>
<keyword evidence="4" id="KW-1185">Reference proteome</keyword>
<dbReference type="EMBL" id="JAVIJF010000012">
    <property type="protein sequence ID" value="MDX8526304.1"/>
    <property type="molecule type" value="Genomic_DNA"/>
</dbReference>
<proteinExistence type="predicted"/>
<dbReference type="Gene3D" id="1.10.3290.10">
    <property type="entry name" value="Fido-like domain"/>
    <property type="match status" value="1"/>
</dbReference>
<keyword evidence="1" id="KW-0812">Transmembrane</keyword>
<accession>A0ABU4ZLR0</accession>
<feature type="transmembrane region" description="Helical" evidence="1">
    <location>
        <begin position="192"/>
        <end position="212"/>
    </location>
</feature>
<dbReference type="PANTHER" id="PTHR13504:SF38">
    <property type="entry name" value="FIDO DOMAIN-CONTAINING PROTEIN"/>
    <property type="match status" value="1"/>
</dbReference>
<dbReference type="InterPro" id="IPR040198">
    <property type="entry name" value="Fido_containing"/>
</dbReference>
<protein>
    <submittedName>
        <fullName evidence="3">Fic family protein</fullName>
    </submittedName>
</protein>
<evidence type="ECO:0000313" key="4">
    <source>
        <dbReference type="Proteomes" id="UP001276840"/>
    </source>
</evidence>
<dbReference type="RefSeq" id="WP_320234256.1">
    <property type="nucleotide sequence ID" value="NZ_JAVIJF010000012.1"/>
</dbReference>
<reference evidence="3 4" key="1">
    <citation type="submission" date="2023-08" db="EMBL/GenBank/DDBJ databases">
        <title>Implementing the SeqCode for naming new Mesorhizobium species isolated from Vachellia karroo root nodules.</title>
        <authorList>
            <person name="Van Lill M."/>
        </authorList>
    </citation>
    <scope>NUCLEOTIDE SEQUENCE [LARGE SCALE GENOMIC DNA]</scope>
    <source>
        <strain evidence="3 4">MSK 1335</strain>
    </source>
</reference>
<evidence type="ECO:0000256" key="1">
    <source>
        <dbReference type="SAM" id="Phobius"/>
    </source>
</evidence>
<dbReference type="PANTHER" id="PTHR13504">
    <property type="entry name" value="FIDO DOMAIN-CONTAINING PROTEIN DDB_G0283145"/>
    <property type="match status" value="1"/>
</dbReference>
<feature type="transmembrane region" description="Helical" evidence="1">
    <location>
        <begin position="224"/>
        <end position="244"/>
    </location>
</feature>
<dbReference type="PROSITE" id="PS51459">
    <property type="entry name" value="FIDO"/>
    <property type="match status" value="1"/>
</dbReference>